<dbReference type="EMBL" id="OW240919">
    <property type="protein sequence ID" value="CAH2312439.1"/>
    <property type="molecule type" value="Genomic_DNA"/>
</dbReference>
<dbReference type="PROSITE" id="PS50853">
    <property type="entry name" value="FN3"/>
    <property type="match status" value="2"/>
</dbReference>
<evidence type="ECO:0000256" key="2">
    <source>
        <dbReference type="ARBA" id="ARBA00022692"/>
    </source>
</evidence>
<feature type="chain" id="PRO_5042060972" evidence="10">
    <location>
        <begin position="26"/>
        <end position="770"/>
    </location>
</feature>
<dbReference type="SMART" id="SM00060">
    <property type="entry name" value="FN3"/>
    <property type="match status" value="2"/>
</dbReference>
<dbReference type="Pfam" id="PF21460">
    <property type="entry name" value="IL3Rb_N"/>
    <property type="match status" value="1"/>
</dbReference>
<feature type="signal peptide" evidence="10">
    <location>
        <begin position="1"/>
        <end position="25"/>
    </location>
</feature>
<accession>A0AAD1WLN3</accession>
<evidence type="ECO:0000313" key="12">
    <source>
        <dbReference type="EMBL" id="CAH2312439.1"/>
    </source>
</evidence>
<dbReference type="InterPro" id="IPR013783">
    <property type="entry name" value="Ig-like_fold"/>
</dbReference>
<dbReference type="PANTHER" id="PTHR23037:SF43">
    <property type="entry name" value="COLONY-STIMULATING FACTOR 2 RECEPTOR BETA COMMON SUBUNIT"/>
    <property type="match status" value="1"/>
</dbReference>
<feature type="compositionally biased region" description="Polar residues" evidence="8">
    <location>
        <begin position="587"/>
        <end position="601"/>
    </location>
</feature>
<reference evidence="12" key="1">
    <citation type="submission" date="2022-03" db="EMBL/GenBank/DDBJ databases">
        <authorList>
            <person name="Alioto T."/>
            <person name="Alioto T."/>
            <person name="Gomez Garrido J."/>
        </authorList>
    </citation>
    <scope>NUCLEOTIDE SEQUENCE</scope>
</reference>
<dbReference type="GO" id="GO:0009897">
    <property type="term" value="C:external side of plasma membrane"/>
    <property type="evidence" value="ECO:0007669"/>
    <property type="project" value="TreeGrafter"/>
</dbReference>
<keyword evidence="2 9" id="KW-0812">Transmembrane</keyword>
<evidence type="ECO:0000256" key="6">
    <source>
        <dbReference type="ARBA" id="ARBA00023170"/>
    </source>
</evidence>
<evidence type="ECO:0000256" key="10">
    <source>
        <dbReference type="SAM" id="SignalP"/>
    </source>
</evidence>
<keyword evidence="5 9" id="KW-0472">Membrane</keyword>
<evidence type="ECO:0000256" key="3">
    <source>
        <dbReference type="ARBA" id="ARBA00022729"/>
    </source>
</evidence>
<evidence type="ECO:0000256" key="4">
    <source>
        <dbReference type="ARBA" id="ARBA00022989"/>
    </source>
</evidence>
<dbReference type="CDD" id="cd00063">
    <property type="entry name" value="FN3"/>
    <property type="match status" value="2"/>
</dbReference>
<keyword evidence="13" id="KW-1185">Reference proteome</keyword>
<dbReference type="PROSITE" id="PS01355">
    <property type="entry name" value="HEMATOPO_REC_S_F1"/>
    <property type="match status" value="2"/>
</dbReference>
<dbReference type="PANTHER" id="PTHR23037">
    <property type="entry name" value="CYTOKINE RECEPTOR"/>
    <property type="match status" value="1"/>
</dbReference>
<evidence type="ECO:0000259" key="11">
    <source>
        <dbReference type="PROSITE" id="PS50853"/>
    </source>
</evidence>
<dbReference type="Gene3D" id="2.60.40.10">
    <property type="entry name" value="Immunoglobulins"/>
    <property type="match status" value="4"/>
</dbReference>
<organism evidence="12 13">
    <name type="scientific">Pelobates cultripes</name>
    <name type="common">Western spadefoot toad</name>
    <dbReference type="NCBI Taxonomy" id="61616"/>
    <lineage>
        <taxon>Eukaryota</taxon>
        <taxon>Metazoa</taxon>
        <taxon>Chordata</taxon>
        <taxon>Craniata</taxon>
        <taxon>Vertebrata</taxon>
        <taxon>Euteleostomi</taxon>
        <taxon>Amphibia</taxon>
        <taxon>Batrachia</taxon>
        <taxon>Anura</taxon>
        <taxon>Pelobatoidea</taxon>
        <taxon>Pelobatidae</taxon>
        <taxon>Pelobates</taxon>
    </lineage>
</organism>
<evidence type="ECO:0000313" key="13">
    <source>
        <dbReference type="Proteomes" id="UP001295444"/>
    </source>
</evidence>
<dbReference type="InterPro" id="IPR048668">
    <property type="entry name" value="IL3RB_N"/>
</dbReference>
<feature type="domain" description="Fibronectin type-III" evidence="11">
    <location>
        <begin position="346"/>
        <end position="450"/>
    </location>
</feature>
<evidence type="ECO:0000256" key="9">
    <source>
        <dbReference type="SAM" id="Phobius"/>
    </source>
</evidence>
<feature type="domain" description="Fibronectin type-III" evidence="11">
    <location>
        <begin position="129"/>
        <end position="232"/>
    </location>
</feature>
<gene>
    <name evidence="12" type="ORF">PECUL_23A004702</name>
</gene>
<keyword evidence="3 10" id="KW-0732">Signal</keyword>
<comment type="subcellular location">
    <subcellularLocation>
        <location evidence="1">Membrane</location>
        <topology evidence="1">Single-pass type I membrane protein</topology>
    </subcellularLocation>
</comment>
<name>A0AAD1WLN3_PELCU</name>
<evidence type="ECO:0000256" key="1">
    <source>
        <dbReference type="ARBA" id="ARBA00004479"/>
    </source>
</evidence>
<sequence>MGSPGIKKTLFAFLCALMFIQHTQGSALLDSLNCVNDYTSQWRCQWKESRASQAIIPMNLYYWRNNNSDTKELCIISETKQDAGPNLSQNCHINSTFSFRMKDSYSFLPERIIQKEATIIPAYRVRTSPPEGLRLQMINNGSIILSWKSPLYLDPSLSLLYQISYHRHGWEKLEDAISLNVVDELETSLSLSDLLPGNTYLFRIRTRPQEGQHYKGSWSKWSKELAWDVPEDDKAAPRNLQCEYDGINTMICSWEVRREVNLSFSYVLYYTEYSDQTSGATNMTSATEEKKCLNLNSSSVTEAPYVRYYCAFNVPRNQAKNSFSLQIRPQEQKKTFNHSQTIQTQPPTNLRAEEQINNGYMVRWDPPVLFYKNVDLSYQLCYWKQGDPECPAELLVNVSGKFPEYHILSSDLQGSTVYLARVRTRTDISQPYRGHWSNWSRETSWKTKKTVDNTILYIVAIVCVIVLISCVFVGHKYIKRFLKHWEESFPNPSKSKLLSMYPLRCVNPSVSIFIKNYNAEDEEPSMFLHERHVNLLQIEKVNEEIVKPVEEAPPMPNDCPLGPYALIPTTEMCNHSNEIPSGPTGPNIDNNEQLPSSAIQQSKSDYSESSFMFAHAHAMFNMGGSKIKNMEYFLPEQVTPLRKSTQPKEHRDYVLGMGAQATPQMPPPQSGMKCGVKCKCYSSLPIPSEVQFPTEGPFMVINPDGTGPVMLRQVGDYCFFPGLRGSQDKLEMKKAPSTEQTEQHVLPDPGLTALQAIKVMHSGYFALPQT</sequence>
<protein>
    <submittedName>
        <fullName evidence="12">Cytokine receptor common subunit beta</fullName>
    </submittedName>
</protein>
<keyword evidence="7" id="KW-0325">Glycoprotein</keyword>
<feature type="transmembrane region" description="Helical" evidence="9">
    <location>
        <begin position="455"/>
        <end position="474"/>
    </location>
</feature>
<dbReference type="InterPro" id="IPR003961">
    <property type="entry name" value="FN3_dom"/>
</dbReference>
<evidence type="ECO:0000256" key="7">
    <source>
        <dbReference type="ARBA" id="ARBA00023180"/>
    </source>
</evidence>
<keyword evidence="4 9" id="KW-1133">Transmembrane helix</keyword>
<dbReference type="InterPro" id="IPR036116">
    <property type="entry name" value="FN3_sf"/>
</dbReference>
<keyword evidence="6 12" id="KW-0675">Receptor</keyword>
<dbReference type="GO" id="GO:0016064">
    <property type="term" value="P:immunoglobulin mediated immune response"/>
    <property type="evidence" value="ECO:0007669"/>
    <property type="project" value="TreeGrafter"/>
</dbReference>
<dbReference type="GO" id="GO:0004896">
    <property type="term" value="F:cytokine receptor activity"/>
    <property type="evidence" value="ECO:0007669"/>
    <property type="project" value="InterPro"/>
</dbReference>
<dbReference type="Proteomes" id="UP001295444">
    <property type="component" value="Chromosome 08"/>
</dbReference>
<feature type="region of interest" description="Disordered" evidence="8">
    <location>
        <begin position="574"/>
        <end position="601"/>
    </location>
</feature>
<evidence type="ECO:0000256" key="8">
    <source>
        <dbReference type="SAM" id="MobiDB-lite"/>
    </source>
</evidence>
<dbReference type="Pfam" id="PF00041">
    <property type="entry name" value="fn3"/>
    <property type="match status" value="1"/>
</dbReference>
<proteinExistence type="predicted"/>
<evidence type="ECO:0000256" key="5">
    <source>
        <dbReference type="ARBA" id="ARBA00023136"/>
    </source>
</evidence>
<dbReference type="InterPro" id="IPR003531">
    <property type="entry name" value="Hempt_rcpt_S_F1_CS"/>
</dbReference>
<dbReference type="AlphaFoldDB" id="A0AAD1WLN3"/>
<dbReference type="SUPFAM" id="SSF49265">
    <property type="entry name" value="Fibronectin type III"/>
    <property type="match status" value="4"/>
</dbReference>